<dbReference type="AlphaFoldDB" id="A0A0N5BB51"/>
<accession>A0A0N5BB51</accession>
<evidence type="ECO:0000313" key="1">
    <source>
        <dbReference type="Proteomes" id="UP000046392"/>
    </source>
</evidence>
<organism evidence="1 2">
    <name type="scientific">Strongyloides papillosus</name>
    <name type="common">Intestinal threadworm</name>
    <dbReference type="NCBI Taxonomy" id="174720"/>
    <lineage>
        <taxon>Eukaryota</taxon>
        <taxon>Metazoa</taxon>
        <taxon>Ecdysozoa</taxon>
        <taxon>Nematoda</taxon>
        <taxon>Chromadorea</taxon>
        <taxon>Rhabditida</taxon>
        <taxon>Tylenchina</taxon>
        <taxon>Panagrolaimomorpha</taxon>
        <taxon>Strongyloidoidea</taxon>
        <taxon>Strongyloididae</taxon>
        <taxon>Strongyloides</taxon>
    </lineage>
</organism>
<reference evidence="2" key="1">
    <citation type="submission" date="2017-02" db="UniProtKB">
        <authorList>
            <consortium name="WormBaseParasite"/>
        </authorList>
    </citation>
    <scope>IDENTIFICATION</scope>
</reference>
<proteinExistence type="predicted"/>
<sequence length="48" mass="5598">MFGEHQTIEDHRTIISQIRVAEDIQMKKGEDDDDDAIEEIENNVQLDL</sequence>
<dbReference type="Proteomes" id="UP000046392">
    <property type="component" value="Unplaced"/>
</dbReference>
<keyword evidence="1" id="KW-1185">Reference proteome</keyword>
<protein>
    <submittedName>
        <fullName evidence="2">Uncharacterized protein</fullName>
    </submittedName>
</protein>
<dbReference type="WBParaSite" id="SPAL_0000326100.1">
    <property type="protein sequence ID" value="SPAL_0000326100.1"/>
    <property type="gene ID" value="SPAL_0000326100"/>
</dbReference>
<evidence type="ECO:0000313" key="2">
    <source>
        <dbReference type="WBParaSite" id="SPAL_0000326100.1"/>
    </source>
</evidence>
<name>A0A0N5BB51_STREA</name>